<evidence type="ECO:0000256" key="1">
    <source>
        <dbReference type="SAM" id="MobiDB-lite"/>
    </source>
</evidence>
<dbReference type="EMBL" id="JAPFFI010000027">
    <property type="protein sequence ID" value="KAJ6300995.1"/>
    <property type="molecule type" value="Genomic_DNA"/>
</dbReference>
<sequence>MEWRPCGRQREETRQQVAQIREMLAAGLTSMPTTGHRLTWFVLRDLPEANLVNRRRNPKTSHTTRQSDDDSDEEDAMGDKGGGGSSKAIAQTGVLNQWQRGRQAAAAIPRTLK</sequence>
<evidence type="ECO:0000313" key="3">
    <source>
        <dbReference type="Proteomes" id="UP001141253"/>
    </source>
</evidence>
<feature type="region of interest" description="Disordered" evidence="1">
    <location>
        <begin position="49"/>
        <end position="113"/>
    </location>
</feature>
<proteinExistence type="predicted"/>
<protein>
    <submittedName>
        <fullName evidence="2">Uncharacterized protein</fullName>
    </submittedName>
</protein>
<comment type="caution">
    <text evidence="2">The sequence shown here is derived from an EMBL/GenBank/DDBJ whole genome shotgun (WGS) entry which is preliminary data.</text>
</comment>
<accession>A0ABQ8ZH03</accession>
<organism evidence="2 3">
    <name type="scientific">Salix suchowensis</name>
    <dbReference type="NCBI Taxonomy" id="1278906"/>
    <lineage>
        <taxon>Eukaryota</taxon>
        <taxon>Viridiplantae</taxon>
        <taxon>Streptophyta</taxon>
        <taxon>Embryophyta</taxon>
        <taxon>Tracheophyta</taxon>
        <taxon>Spermatophyta</taxon>
        <taxon>Magnoliopsida</taxon>
        <taxon>eudicotyledons</taxon>
        <taxon>Gunneridae</taxon>
        <taxon>Pentapetalae</taxon>
        <taxon>rosids</taxon>
        <taxon>fabids</taxon>
        <taxon>Malpighiales</taxon>
        <taxon>Salicaceae</taxon>
        <taxon>Saliceae</taxon>
        <taxon>Salix</taxon>
    </lineage>
</organism>
<reference evidence="2" key="2">
    <citation type="journal article" date="2023" name="Int. J. Mol. Sci.">
        <title>De Novo Assembly and Annotation of 11 Diverse Shrub Willow (Salix) Genomes Reveals Novel Gene Organization in Sex-Linked Regions.</title>
        <authorList>
            <person name="Hyden B."/>
            <person name="Feng K."/>
            <person name="Yates T.B."/>
            <person name="Jawdy S."/>
            <person name="Cereghino C."/>
            <person name="Smart L.B."/>
            <person name="Muchero W."/>
        </authorList>
    </citation>
    <scope>NUCLEOTIDE SEQUENCE</scope>
    <source>
        <tissue evidence="2">Shoot tip</tissue>
    </source>
</reference>
<evidence type="ECO:0000313" key="2">
    <source>
        <dbReference type="EMBL" id="KAJ6300995.1"/>
    </source>
</evidence>
<reference evidence="2" key="1">
    <citation type="submission" date="2022-10" db="EMBL/GenBank/DDBJ databases">
        <authorList>
            <person name="Hyden B.L."/>
            <person name="Feng K."/>
            <person name="Yates T."/>
            <person name="Jawdy S."/>
            <person name="Smart L.B."/>
            <person name="Muchero W."/>
        </authorList>
    </citation>
    <scope>NUCLEOTIDE SEQUENCE</scope>
    <source>
        <tissue evidence="2">Shoot tip</tissue>
    </source>
</reference>
<keyword evidence="3" id="KW-1185">Reference proteome</keyword>
<gene>
    <name evidence="2" type="ORF">OIU77_015322</name>
</gene>
<name>A0ABQ8ZH03_9ROSI</name>
<dbReference type="Proteomes" id="UP001141253">
    <property type="component" value="Chromosome 16"/>
</dbReference>